<keyword evidence="2" id="KW-0472">Membrane</keyword>
<feature type="transmembrane region" description="Helical" evidence="2">
    <location>
        <begin position="35"/>
        <end position="59"/>
    </location>
</feature>
<feature type="region of interest" description="Disordered" evidence="1">
    <location>
        <begin position="70"/>
        <end position="89"/>
    </location>
</feature>
<name>A0A1F5P4J9_9BACT</name>
<evidence type="ECO:0000313" key="4">
    <source>
        <dbReference type="Proteomes" id="UP000176786"/>
    </source>
</evidence>
<gene>
    <name evidence="3" type="ORF">A3J48_01245</name>
</gene>
<dbReference type="STRING" id="1817832.A3J48_01245"/>
<keyword evidence="2" id="KW-1133">Transmembrane helix</keyword>
<evidence type="ECO:0000313" key="3">
    <source>
        <dbReference type="EMBL" id="OGE84821.1"/>
    </source>
</evidence>
<protein>
    <submittedName>
        <fullName evidence="3">Uncharacterized protein</fullName>
    </submittedName>
</protein>
<dbReference type="AlphaFoldDB" id="A0A1F5P4J9"/>
<comment type="caution">
    <text evidence="3">The sequence shown here is derived from an EMBL/GenBank/DDBJ whole genome shotgun (WGS) entry which is preliminary data.</text>
</comment>
<sequence>MSRPNINSLIEKINPTDRAMLTDRQIAALKNTGQVVLVLVAIAGALTVAGAAPGVLRALSRSSWARRQLAGCGPTERKKRMNKELRRAL</sequence>
<reference evidence="3 4" key="1">
    <citation type="journal article" date="2016" name="Nat. Commun.">
        <title>Thousands of microbial genomes shed light on interconnected biogeochemical processes in an aquifer system.</title>
        <authorList>
            <person name="Anantharaman K."/>
            <person name="Brown C.T."/>
            <person name="Hug L.A."/>
            <person name="Sharon I."/>
            <person name="Castelle C.J."/>
            <person name="Probst A.J."/>
            <person name="Thomas B.C."/>
            <person name="Singh A."/>
            <person name="Wilkins M.J."/>
            <person name="Karaoz U."/>
            <person name="Brodie E.L."/>
            <person name="Williams K.H."/>
            <person name="Hubbard S.S."/>
            <person name="Banfield J.F."/>
        </authorList>
    </citation>
    <scope>NUCLEOTIDE SEQUENCE [LARGE SCALE GENOMIC DNA]</scope>
</reference>
<organism evidence="3 4">
    <name type="scientific">Candidatus Doudnabacteria bacterium RIFCSPHIGHO2_02_FULL_46_11</name>
    <dbReference type="NCBI Taxonomy" id="1817832"/>
    <lineage>
        <taxon>Bacteria</taxon>
        <taxon>Candidatus Doudnaibacteriota</taxon>
    </lineage>
</organism>
<keyword evidence="2" id="KW-0812">Transmembrane</keyword>
<evidence type="ECO:0000256" key="2">
    <source>
        <dbReference type="SAM" id="Phobius"/>
    </source>
</evidence>
<accession>A0A1F5P4J9</accession>
<dbReference type="EMBL" id="MFES01000034">
    <property type="protein sequence ID" value="OGE84821.1"/>
    <property type="molecule type" value="Genomic_DNA"/>
</dbReference>
<dbReference type="Proteomes" id="UP000176786">
    <property type="component" value="Unassembled WGS sequence"/>
</dbReference>
<proteinExistence type="predicted"/>
<evidence type="ECO:0000256" key="1">
    <source>
        <dbReference type="SAM" id="MobiDB-lite"/>
    </source>
</evidence>